<evidence type="ECO:0000313" key="1">
    <source>
        <dbReference type="EMBL" id="CBI00017.1"/>
    </source>
</evidence>
<dbReference type="AlphaFoldDB" id="E6PYK8"/>
<protein>
    <submittedName>
        <fullName evidence="1">Uncharacterized protein</fullName>
    </submittedName>
</protein>
<proteinExistence type="predicted"/>
<gene>
    <name evidence="1" type="ORF">CARN3_0996</name>
</gene>
<accession>E6PYK8</accession>
<name>E6PYK8_9ZZZZ</name>
<reference evidence="1" key="1">
    <citation type="submission" date="2009-10" db="EMBL/GenBank/DDBJ databases">
        <title>Diversity of trophic interactions inside an arsenic-rich microbial ecosystem.</title>
        <authorList>
            <person name="Bertin P.N."/>
            <person name="Heinrich-Salmeron A."/>
            <person name="Pelletier E."/>
            <person name="Goulhen-Chollet F."/>
            <person name="Arsene-Ploetze F."/>
            <person name="Gallien S."/>
            <person name="Calteau A."/>
            <person name="Vallenet D."/>
            <person name="Casiot C."/>
            <person name="Chane-Woon-Ming B."/>
            <person name="Giloteaux L."/>
            <person name="Barakat M."/>
            <person name="Bonnefoy V."/>
            <person name="Bruneel O."/>
            <person name="Chandler M."/>
            <person name="Cleiss J."/>
            <person name="Duran R."/>
            <person name="Elbaz-Poulichet F."/>
            <person name="Fonknechten N."/>
            <person name="Lauga B."/>
            <person name="Mornico D."/>
            <person name="Ortet P."/>
            <person name="Schaeffer C."/>
            <person name="Siguier P."/>
            <person name="Alexander Thil Smith A."/>
            <person name="Van Dorsselaer A."/>
            <person name="Weissenbach J."/>
            <person name="Medigue C."/>
            <person name="Le Paslier D."/>
        </authorList>
    </citation>
    <scope>NUCLEOTIDE SEQUENCE</scope>
</reference>
<sequence>MKGTGFSLRIKPNETNGALAL</sequence>
<dbReference type="EMBL" id="CABN01000083">
    <property type="protein sequence ID" value="CBI00017.1"/>
    <property type="molecule type" value="Genomic_DNA"/>
</dbReference>
<comment type="caution">
    <text evidence="1">The sequence shown here is derived from an EMBL/GenBank/DDBJ whole genome shotgun (WGS) entry which is preliminary data.</text>
</comment>
<organism evidence="1">
    <name type="scientific">mine drainage metagenome</name>
    <dbReference type="NCBI Taxonomy" id="410659"/>
    <lineage>
        <taxon>unclassified sequences</taxon>
        <taxon>metagenomes</taxon>
        <taxon>ecological metagenomes</taxon>
    </lineage>
</organism>